<accession>A0A380WJ25</accession>
<dbReference type="Proteomes" id="UP000254701">
    <property type="component" value="Unassembled WGS sequence"/>
</dbReference>
<evidence type="ECO:0000313" key="2">
    <source>
        <dbReference type="Proteomes" id="UP000254701"/>
    </source>
</evidence>
<protein>
    <submittedName>
        <fullName evidence="1">Uncharacterized protein conserved in bacteria</fullName>
    </submittedName>
</protein>
<dbReference type="RefSeq" id="WP_115731050.1">
    <property type="nucleotide sequence ID" value="NZ_BAAAVY010000019.1"/>
</dbReference>
<sequence>MAETKDIIAAIVGIEPGSELAAVVAARADIMALTQQTHDAALVPAEPGGLSHAERAALACRIAKINDARDFEEHFEALLDRAYGTGDTARIADIWFDGGSDIRLKALIRHVDLVAHAPKDATRRDIELLREAGLGDADIVRLSELVAFVSYQIRVAAGLRLMRGLA</sequence>
<evidence type="ECO:0000313" key="1">
    <source>
        <dbReference type="EMBL" id="SUU88765.1"/>
    </source>
</evidence>
<dbReference type="EMBL" id="UFSM01000001">
    <property type="protein sequence ID" value="SUU88765.1"/>
    <property type="molecule type" value="Genomic_DNA"/>
</dbReference>
<gene>
    <name evidence="1" type="ORF">NCTC10684_01993</name>
</gene>
<dbReference type="Gene3D" id="1.20.1290.10">
    <property type="entry name" value="AhpD-like"/>
    <property type="match status" value="1"/>
</dbReference>
<dbReference type="AlphaFoldDB" id="A0A380WJ25"/>
<organism evidence="1 2">
    <name type="scientific">Aminobacter aminovorans</name>
    <name type="common">Chelatobacter heintzii</name>
    <dbReference type="NCBI Taxonomy" id="83263"/>
    <lineage>
        <taxon>Bacteria</taxon>
        <taxon>Pseudomonadati</taxon>
        <taxon>Pseudomonadota</taxon>
        <taxon>Alphaproteobacteria</taxon>
        <taxon>Hyphomicrobiales</taxon>
        <taxon>Phyllobacteriaceae</taxon>
        <taxon>Aminobacter</taxon>
    </lineage>
</organism>
<dbReference type="InterPro" id="IPR029032">
    <property type="entry name" value="AhpD-like"/>
</dbReference>
<proteinExistence type="predicted"/>
<dbReference type="SUPFAM" id="SSF69118">
    <property type="entry name" value="AhpD-like"/>
    <property type="match status" value="1"/>
</dbReference>
<dbReference type="OrthoDB" id="5077630at2"/>
<name>A0A380WJ25_AMIAI</name>
<reference evidence="1 2" key="1">
    <citation type="submission" date="2018-06" db="EMBL/GenBank/DDBJ databases">
        <authorList>
            <consortium name="Pathogen Informatics"/>
            <person name="Doyle S."/>
        </authorList>
    </citation>
    <scope>NUCLEOTIDE SEQUENCE [LARGE SCALE GENOMIC DNA]</scope>
    <source>
        <strain evidence="1 2">NCTC10684</strain>
    </source>
</reference>